<evidence type="ECO:0000256" key="1">
    <source>
        <dbReference type="SAM" id="MobiDB-lite"/>
    </source>
</evidence>
<proteinExistence type="predicted"/>
<gene>
    <name evidence="3" type="ORF">ACHAW5_010177</name>
</gene>
<dbReference type="Proteomes" id="UP001530315">
    <property type="component" value="Unassembled WGS sequence"/>
</dbReference>
<evidence type="ECO:0000313" key="4">
    <source>
        <dbReference type="Proteomes" id="UP001530315"/>
    </source>
</evidence>
<accession>A0ABD3PNM9</accession>
<feature type="region of interest" description="Disordered" evidence="1">
    <location>
        <begin position="31"/>
        <end position="153"/>
    </location>
</feature>
<name>A0ABD3PNM9_9STRA</name>
<dbReference type="EMBL" id="JALLAZ020000682">
    <property type="protein sequence ID" value="KAL3789382.1"/>
    <property type="molecule type" value="Genomic_DNA"/>
</dbReference>
<feature type="chain" id="PRO_5044845550" evidence="2">
    <location>
        <begin position="24"/>
        <end position="256"/>
    </location>
</feature>
<evidence type="ECO:0000313" key="3">
    <source>
        <dbReference type="EMBL" id="KAL3789382.1"/>
    </source>
</evidence>
<feature type="signal peptide" evidence="2">
    <location>
        <begin position="1"/>
        <end position="23"/>
    </location>
</feature>
<dbReference type="AlphaFoldDB" id="A0ABD3PNM9"/>
<comment type="caution">
    <text evidence="3">The sequence shown here is derived from an EMBL/GenBank/DDBJ whole genome shotgun (WGS) entry which is preliminary data.</text>
</comment>
<feature type="compositionally biased region" description="Low complexity" evidence="1">
    <location>
        <begin position="89"/>
        <end position="108"/>
    </location>
</feature>
<keyword evidence="4" id="KW-1185">Reference proteome</keyword>
<reference evidence="3 4" key="1">
    <citation type="submission" date="2024-10" db="EMBL/GenBank/DDBJ databases">
        <title>Updated reference genomes for cyclostephanoid diatoms.</title>
        <authorList>
            <person name="Roberts W.R."/>
            <person name="Alverson A.J."/>
        </authorList>
    </citation>
    <scope>NUCLEOTIDE SEQUENCE [LARGE SCALE GENOMIC DNA]</scope>
    <source>
        <strain evidence="3 4">AJA276-08</strain>
    </source>
</reference>
<protein>
    <submittedName>
        <fullName evidence="3">Uncharacterized protein</fullName>
    </submittedName>
</protein>
<evidence type="ECO:0000256" key="2">
    <source>
        <dbReference type="SAM" id="SignalP"/>
    </source>
</evidence>
<sequence length="256" mass="28750">MHSISPVFLRRFLLAWQLLWASGQIILSTLPSQLPTKNPSARPTTRRPTNKPSARPTTRRPTNKPSARPTTKRPTNKPSARPTTKRPTNKPSSSPTTRRPTTSARPSNKPSSIPTTRRPTNKPSARPTTQRPTKKPSSSPTTRRPTNNPSMTSTIKTKIISFVVFGDVPYQKPHRYCLNRQLRQLDQEQMGFKFMVHVGDIKYGLTPCYESSFSDVADMFSHESNAIHYDLRDSFFVPGDNEFQDCQDVDQAGSGG</sequence>
<organism evidence="3 4">
    <name type="scientific">Stephanodiscus triporus</name>
    <dbReference type="NCBI Taxonomy" id="2934178"/>
    <lineage>
        <taxon>Eukaryota</taxon>
        <taxon>Sar</taxon>
        <taxon>Stramenopiles</taxon>
        <taxon>Ochrophyta</taxon>
        <taxon>Bacillariophyta</taxon>
        <taxon>Coscinodiscophyceae</taxon>
        <taxon>Thalassiosirophycidae</taxon>
        <taxon>Stephanodiscales</taxon>
        <taxon>Stephanodiscaceae</taxon>
        <taxon>Stephanodiscus</taxon>
    </lineage>
</organism>
<feature type="compositionally biased region" description="Polar residues" evidence="1">
    <location>
        <begin position="109"/>
        <end position="153"/>
    </location>
</feature>
<feature type="compositionally biased region" description="Polar residues" evidence="1">
    <location>
        <begin position="31"/>
        <end position="43"/>
    </location>
</feature>
<keyword evidence="2" id="KW-0732">Signal</keyword>